<dbReference type="EC" id="3.1.21.-" evidence="2"/>
<comment type="caution">
    <text evidence="2">The sequence shown here is derived from an EMBL/GenBank/DDBJ whole genome shotgun (WGS) entry which is preliminary data.</text>
</comment>
<dbReference type="InterPro" id="IPR011856">
    <property type="entry name" value="tRNA_endonuc-like_dom_sf"/>
</dbReference>
<keyword evidence="2" id="KW-0378">Hydrolase</keyword>
<keyword evidence="2" id="KW-0255">Endonuclease</keyword>
<organism evidence="2 3">
    <name type="scientific">Halogeometricum luteum</name>
    <dbReference type="NCBI Taxonomy" id="2950537"/>
    <lineage>
        <taxon>Archaea</taxon>
        <taxon>Methanobacteriati</taxon>
        <taxon>Methanobacteriota</taxon>
        <taxon>Stenosarchaea group</taxon>
        <taxon>Halobacteria</taxon>
        <taxon>Halobacteriales</taxon>
        <taxon>Haloferacaceae</taxon>
        <taxon>Halogeometricum</taxon>
    </lineage>
</organism>
<dbReference type="Proteomes" id="UP001254813">
    <property type="component" value="Unassembled WGS sequence"/>
</dbReference>
<dbReference type="GO" id="GO:0004519">
    <property type="term" value="F:endonuclease activity"/>
    <property type="evidence" value="ECO:0007669"/>
    <property type="project" value="UniProtKB-KW"/>
</dbReference>
<dbReference type="InterPro" id="IPR052906">
    <property type="entry name" value="Type_IV_Methyl-Rstrct_Enzyme"/>
</dbReference>
<dbReference type="PANTHER" id="PTHR30015">
    <property type="entry name" value="MRR RESTRICTION SYSTEM PROTEIN"/>
    <property type="match status" value="1"/>
</dbReference>
<dbReference type="InterPro" id="IPR007560">
    <property type="entry name" value="Restrct_endonuc_IV_Mrr"/>
</dbReference>
<evidence type="ECO:0000259" key="1">
    <source>
        <dbReference type="Pfam" id="PF04471"/>
    </source>
</evidence>
<sequence>MTLLDDLSGFEFEDVMEDVFRKLGYQNVRQSEKTGDEGRDILMEERVNGQRRGIVVECKHKDRVGRPVVQKLHSAVTTYDFTGPKRGIIVTTGSFTDQAREYTRKLRERGDGTEIQLIDGSDLREMADDVGLDLYNGRIEIVCDQTLRPIDPAGGVDKPVRDAFRDVANFDARTLSTVDSTVRFEPVVSVDARTDATFETSVGVIHRVDERDRLLLDASGDAPSVADGTIRQLVADGGQHTVRLDDPRIVDSFSRRTSDHFGQSETDYKEWTVDRLRAQYTTTVEYTGDNNVDYEKECEPQVSDVSIQSIDSVYVPRIRSRTTLKEYEYSLEYYAAGPSRSTVENGIGRCVHCGATWLKHTYCDNCGSINCRRHTRTERLEGEPVCTGCAVSDRFALRKRFFYDEENLATFREQYEDRPVHMKAMENKPMVASTVAMVLFAMLFLI</sequence>
<gene>
    <name evidence="2" type="ORF">NDI79_06600</name>
</gene>
<dbReference type="GO" id="GO:0016787">
    <property type="term" value="F:hydrolase activity"/>
    <property type="evidence" value="ECO:0007669"/>
    <property type="project" value="UniProtKB-KW"/>
</dbReference>
<dbReference type="Pfam" id="PF04471">
    <property type="entry name" value="Mrr_cat"/>
    <property type="match status" value="1"/>
</dbReference>
<dbReference type="InterPro" id="IPR011335">
    <property type="entry name" value="Restrct_endonuc-II-like"/>
</dbReference>
<accession>A0ABU2G0L4</accession>
<reference evidence="2 3" key="1">
    <citation type="submission" date="2022-06" db="EMBL/GenBank/DDBJ databases">
        <title>Halogeometricum sp. a new haloarchaeum isolate from saline soil.</title>
        <authorList>
            <person name="Strakova D."/>
            <person name="Galisteo C."/>
            <person name="Sanchez-Porro C."/>
            <person name="Ventosa A."/>
        </authorList>
    </citation>
    <scope>NUCLEOTIDE SEQUENCE [LARGE SCALE GENOMIC DNA]</scope>
    <source>
        <strain evidence="3">S3BR25-2</strain>
    </source>
</reference>
<evidence type="ECO:0000313" key="3">
    <source>
        <dbReference type="Proteomes" id="UP001254813"/>
    </source>
</evidence>
<protein>
    <submittedName>
        <fullName evidence="2">Restriction endonuclease</fullName>
        <ecNumber evidence="2">3.1.21.-</ecNumber>
    </submittedName>
</protein>
<dbReference type="Gene3D" id="3.40.1350.10">
    <property type="match status" value="1"/>
</dbReference>
<dbReference type="SUPFAM" id="SSF52980">
    <property type="entry name" value="Restriction endonuclease-like"/>
    <property type="match status" value="1"/>
</dbReference>
<dbReference type="PANTHER" id="PTHR30015:SF7">
    <property type="entry name" value="TYPE IV METHYL-DIRECTED RESTRICTION ENZYME ECOKMRR"/>
    <property type="match status" value="1"/>
</dbReference>
<evidence type="ECO:0000313" key="2">
    <source>
        <dbReference type="EMBL" id="MDS0293839.1"/>
    </source>
</evidence>
<name>A0ABU2G0L4_9EURY</name>
<keyword evidence="3" id="KW-1185">Reference proteome</keyword>
<keyword evidence="2" id="KW-0540">Nuclease</keyword>
<feature type="domain" description="Restriction endonuclease type IV Mrr" evidence="1">
    <location>
        <begin position="4"/>
        <end position="126"/>
    </location>
</feature>
<dbReference type="EMBL" id="JAMQOQ010000002">
    <property type="protein sequence ID" value="MDS0293839.1"/>
    <property type="molecule type" value="Genomic_DNA"/>
</dbReference>
<dbReference type="RefSeq" id="WP_310927695.1">
    <property type="nucleotide sequence ID" value="NZ_JAMQOQ010000002.1"/>
</dbReference>
<proteinExistence type="predicted"/>